<dbReference type="PANTHER" id="PTHR31674:SF62">
    <property type="entry name" value="B3 DOMAIN-CONTAINING PROTEIN REM14-RELATED"/>
    <property type="match status" value="1"/>
</dbReference>
<evidence type="ECO:0000256" key="1">
    <source>
        <dbReference type="ARBA" id="ARBA00004123"/>
    </source>
</evidence>
<protein>
    <submittedName>
        <fullName evidence="6">Uncharacterized protein</fullName>
    </submittedName>
</protein>
<evidence type="ECO:0000256" key="3">
    <source>
        <dbReference type="ARBA" id="ARBA00023125"/>
    </source>
</evidence>
<dbReference type="GO" id="GO:0005634">
    <property type="term" value="C:nucleus"/>
    <property type="evidence" value="ECO:0007669"/>
    <property type="project" value="UniProtKB-SubCell"/>
</dbReference>
<evidence type="ECO:0000313" key="6">
    <source>
        <dbReference type="EMBL" id="KAG5524182.1"/>
    </source>
</evidence>
<evidence type="ECO:0000256" key="2">
    <source>
        <dbReference type="ARBA" id="ARBA00023015"/>
    </source>
</evidence>
<dbReference type="GO" id="GO:0003677">
    <property type="term" value="F:DNA binding"/>
    <property type="evidence" value="ECO:0007669"/>
    <property type="project" value="UniProtKB-KW"/>
</dbReference>
<comment type="subcellular location">
    <subcellularLocation>
        <location evidence="1">Nucleus</location>
    </subcellularLocation>
</comment>
<accession>A0AAV6I6W8</accession>
<name>A0AAV6I6W8_9ERIC</name>
<evidence type="ECO:0000256" key="4">
    <source>
        <dbReference type="ARBA" id="ARBA00023163"/>
    </source>
</evidence>
<sequence>MSHGFKQYISTPLETIIIINSGDRLWYVKIEDNKLTEGWDKIVHAHNIQDNFIILFGCVGYLQFNLSVFNTEECEIKYRWSSALPIHQLNAPIGWDVEIAMHNANDCMTCSIKPIIAKIHFPIYSSTESLLIFYIYQCSCRLPQYFKALCDQHNRKEFILISKSRRWTVEYASGFFTRVGWKSFVHAHELSTYHTLVLNPNVHVELHTLVFDANNCEHIYSWY</sequence>
<evidence type="ECO:0000313" key="7">
    <source>
        <dbReference type="Proteomes" id="UP000823749"/>
    </source>
</evidence>
<gene>
    <name evidence="6" type="ORF">RHGRI_030996</name>
</gene>
<keyword evidence="4" id="KW-0804">Transcription</keyword>
<keyword evidence="3" id="KW-0238">DNA-binding</keyword>
<reference evidence="6" key="1">
    <citation type="submission" date="2020-08" db="EMBL/GenBank/DDBJ databases">
        <title>Plant Genome Project.</title>
        <authorList>
            <person name="Zhang R.-G."/>
        </authorList>
    </citation>
    <scope>NUCLEOTIDE SEQUENCE</scope>
    <source>
        <strain evidence="6">WSP0</strain>
        <tissue evidence="6">Leaf</tissue>
    </source>
</reference>
<dbReference type="PANTHER" id="PTHR31674">
    <property type="entry name" value="B3 DOMAIN-CONTAINING PROTEIN REM-LIKE 3-RELATED"/>
    <property type="match status" value="1"/>
</dbReference>
<dbReference type="InterPro" id="IPR015300">
    <property type="entry name" value="DNA-bd_pseudobarrel_sf"/>
</dbReference>
<dbReference type="Proteomes" id="UP000823749">
    <property type="component" value="Chromosome 11"/>
</dbReference>
<dbReference type="Gene3D" id="2.40.330.10">
    <property type="entry name" value="DNA-binding pseudobarrel domain"/>
    <property type="match status" value="2"/>
</dbReference>
<proteinExistence type="predicted"/>
<keyword evidence="7" id="KW-1185">Reference proteome</keyword>
<dbReference type="EMBL" id="JACTNZ010000011">
    <property type="protein sequence ID" value="KAG5524182.1"/>
    <property type="molecule type" value="Genomic_DNA"/>
</dbReference>
<comment type="caution">
    <text evidence="6">The sequence shown here is derived from an EMBL/GenBank/DDBJ whole genome shotgun (WGS) entry which is preliminary data.</text>
</comment>
<dbReference type="InterPro" id="IPR039218">
    <property type="entry name" value="REM_fam"/>
</dbReference>
<keyword evidence="2" id="KW-0805">Transcription regulation</keyword>
<organism evidence="6 7">
    <name type="scientific">Rhododendron griersonianum</name>
    <dbReference type="NCBI Taxonomy" id="479676"/>
    <lineage>
        <taxon>Eukaryota</taxon>
        <taxon>Viridiplantae</taxon>
        <taxon>Streptophyta</taxon>
        <taxon>Embryophyta</taxon>
        <taxon>Tracheophyta</taxon>
        <taxon>Spermatophyta</taxon>
        <taxon>Magnoliopsida</taxon>
        <taxon>eudicotyledons</taxon>
        <taxon>Gunneridae</taxon>
        <taxon>Pentapetalae</taxon>
        <taxon>asterids</taxon>
        <taxon>Ericales</taxon>
        <taxon>Ericaceae</taxon>
        <taxon>Ericoideae</taxon>
        <taxon>Rhodoreae</taxon>
        <taxon>Rhododendron</taxon>
    </lineage>
</organism>
<dbReference type="SUPFAM" id="SSF101936">
    <property type="entry name" value="DNA-binding pseudobarrel domain"/>
    <property type="match status" value="2"/>
</dbReference>
<keyword evidence="5" id="KW-0539">Nucleus</keyword>
<dbReference type="AlphaFoldDB" id="A0AAV6I6W8"/>
<evidence type="ECO:0000256" key="5">
    <source>
        <dbReference type="ARBA" id="ARBA00023242"/>
    </source>
</evidence>